<dbReference type="RefSeq" id="WP_145179558.1">
    <property type="nucleotide sequence ID" value="NZ_CP037422.1"/>
</dbReference>
<accession>A0A517X2S4</accession>
<evidence type="ECO:0000313" key="4">
    <source>
        <dbReference type="Proteomes" id="UP000318384"/>
    </source>
</evidence>
<evidence type="ECO:0000256" key="2">
    <source>
        <dbReference type="SAM" id="SignalP"/>
    </source>
</evidence>
<keyword evidence="4" id="KW-1185">Reference proteome</keyword>
<feature type="coiled-coil region" evidence="1">
    <location>
        <begin position="102"/>
        <end position="132"/>
    </location>
</feature>
<dbReference type="AlphaFoldDB" id="A0A517X2S4"/>
<feature type="chain" id="PRO_5022178282" evidence="2">
    <location>
        <begin position="25"/>
        <end position="415"/>
    </location>
</feature>
<gene>
    <name evidence="3" type="ORF">V202x_52380</name>
</gene>
<keyword evidence="2" id="KW-0732">Signal</keyword>
<sequence precursor="true">MRNLFLKSMVFVMALSLAVNFTCADAAKDQEIKDLKAKIKQLNAKLNDKNNENTIEILKNATAEQLEELKGEWQEASVATKKAKAEQKKSREALKSVFDKSKAIFENEITSEEAKKLDLEEAENRLEKFIKEEADILNPSEDKLLKNLLEAVKKTIAVEKILEAKKATEANKKAAYDELLNSVKAIEKTNEDRDSTLSVPDSPSKENELAALNKTVIDLYNAHRDVIQLDPQNDKKTIPFLVKLYSDLLESSKGIDSNQKIRKLSEDLITKRNAFFKKMARPGIAIKIAGKPNTSSFARINASKKWESLFKTVDKDLSVIEQQGNIKQTRLAYDAIRNGLINRQKYETARNLGTGNVTRIQSTTSTSSTNVINQLQGLYPNRLPDTNNAHSLKRALKYRRKVLQYRRKLQKLPQQ</sequence>
<evidence type="ECO:0000313" key="3">
    <source>
        <dbReference type="EMBL" id="QDU11813.1"/>
    </source>
</evidence>
<reference evidence="3 4" key="1">
    <citation type="submission" date="2019-03" db="EMBL/GenBank/DDBJ databases">
        <title>Deep-cultivation of Planctomycetes and their phenomic and genomic characterization uncovers novel biology.</title>
        <authorList>
            <person name="Wiegand S."/>
            <person name="Jogler M."/>
            <person name="Boedeker C."/>
            <person name="Pinto D."/>
            <person name="Vollmers J."/>
            <person name="Rivas-Marin E."/>
            <person name="Kohn T."/>
            <person name="Peeters S.H."/>
            <person name="Heuer A."/>
            <person name="Rast P."/>
            <person name="Oberbeckmann S."/>
            <person name="Bunk B."/>
            <person name="Jeske O."/>
            <person name="Meyerdierks A."/>
            <person name="Storesund J.E."/>
            <person name="Kallscheuer N."/>
            <person name="Luecker S."/>
            <person name="Lage O.M."/>
            <person name="Pohl T."/>
            <person name="Merkel B.J."/>
            <person name="Hornburger P."/>
            <person name="Mueller R.-W."/>
            <person name="Bruemmer F."/>
            <person name="Labrenz M."/>
            <person name="Spormann A.M."/>
            <person name="Op den Camp H."/>
            <person name="Overmann J."/>
            <person name="Amann R."/>
            <person name="Jetten M.S.M."/>
            <person name="Mascher T."/>
            <person name="Medema M.H."/>
            <person name="Devos D.P."/>
            <person name="Kaster A.-K."/>
            <person name="Ovreas L."/>
            <person name="Rohde M."/>
            <person name="Galperin M.Y."/>
            <person name="Jogler C."/>
        </authorList>
    </citation>
    <scope>NUCLEOTIDE SEQUENCE [LARGE SCALE GENOMIC DNA]</scope>
    <source>
        <strain evidence="3 4">V202</strain>
    </source>
</reference>
<keyword evidence="1" id="KW-0175">Coiled coil</keyword>
<proteinExistence type="predicted"/>
<organism evidence="3 4">
    <name type="scientific">Gimesia aquarii</name>
    <dbReference type="NCBI Taxonomy" id="2527964"/>
    <lineage>
        <taxon>Bacteria</taxon>
        <taxon>Pseudomonadati</taxon>
        <taxon>Planctomycetota</taxon>
        <taxon>Planctomycetia</taxon>
        <taxon>Planctomycetales</taxon>
        <taxon>Planctomycetaceae</taxon>
        <taxon>Gimesia</taxon>
    </lineage>
</organism>
<dbReference type="Proteomes" id="UP000318384">
    <property type="component" value="Chromosome"/>
</dbReference>
<feature type="signal peptide" evidence="2">
    <location>
        <begin position="1"/>
        <end position="24"/>
    </location>
</feature>
<name>A0A517X2S4_9PLAN</name>
<evidence type="ECO:0000256" key="1">
    <source>
        <dbReference type="SAM" id="Coils"/>
    </source>
</evidence>
<feature type="coiled-coil region" evidence="1">
    <location>
        <begin position="25"/>
        <end position="52"/>
    </location>
</feature>
<protein>
    <submittedName>
        <fullName evidence="3">Uncharacterized protein</fullName>
    </submittedName>
</protein>
<dbReference type="EMBL" id="CP037422">
    <property type="protein sequence ID" value="QDU11813.1"/>
    <property type="molecule type" value="Genomic_DNA"/>
</dbReference>